<dbReference type="AlphaFoldDB" id="A2F3A6"/>
<gene>
    <name evidence="1" type="ORF">TVAG_180930</name>
</gene>
<reference evidence="1" key="1">
    <citation type="submission" date="2006-10" db="EMBL/GenBank/DDBJ databases">
        <authorList>
            <person name="Amadeo P."/>
            <person name="Zhao Q."/>
            <person name="Wortman J."/>
            <person name="Fraser-Liggett C."/>
            <person name="Carlton J."/>
        </authorList>
    </citation>
    <scope>NUCLEOTIDE SEQUENCE</scope>
    <source>
        <strain evidence="1">G3</strain>
    </source>
</reference>
<proteinExistence type="predicted"/>
<organism evidence="1 2">
    <name type="scientific">Trichomonas vaginalis (strain ATCC PRA-98 / G3)</name>
    <dbReference type="NCBI Taxonomy" id="412133"/>
    <lineage>
        <taxon>Eukaryota</taxon>
        <taxon>Metamonada</taxon>
        <taxon>Parabasalia</taxon>
        <taxon>Trichomonadida</taxon>
        <taxon>Trichomonadidae</taxon>
        <taxon>Trichomonas</taxon>
    </lineage>
</organism>
<reference evidence="1" key="2">
    <citation type="journal article" date="2007" name="Science">
        <title>Draft genome sequence of the sexually transmitted pathogen Trichomonas vaginalis.</title>
        <authorList>
            <person name="Carlton J.M."/>
            <person name="Hirt R.P."/>
            <person name="Silva J.C."/>
            <person name="Delcher A.L."/>
            <person name="Schatz M."/>
            <person name="Zhao Q."/>
            <person name="Wortman J.R."/>
            <person name="Bidwell S.L."/>
            <person name="Alsmark U.C.M."/>
            <person name="Besteiro S."/>
            <person name="Sicheritz-Ponten T."/>
            <person name="Noel C.J."/>
            <person name="Dacks J.B."/>
            <person name="Foster P.G."/>
            <person name="Simillion C."/>
            <person name="Van de Peer Y."/>
            <person name="Miranda-Saavedra D."/>
            <person name="Barton G.J."/>
            <person name="Westrop G.D."/>
            <person name="Mueller S."/>
            <person name="Dessi D."/>
            <person name="Fiori P.L."/>
            <person name="Ren Q."/>
            <person name="Paulsen I."/>
            <person name="Zhang H."/>
            <person name="Bastida-Corcuera F.D."/>
            <person name="Simoes-Barbosa A."/>
            <person name="Brown M.T."/>
            <person name="Hayes R.D."/>
            <person name="Mukherjee M."/>
            <person name="Okumura C.Y."/>
            <person name="Schneider R."/>
            <person name="Smith A.J."/>
            <person name="Vanacova S."/>
            <person name="Villalvazo M."/>
            <person name="Haas B.J."/>
            <person name="Pertea M."/>
            <person name="Feldblyum T.V."/>
            <person name="Utterback T.R."/>
            <person name="Shu C.L."/>
            <person name="Osoegawa K."/>
            <person name="de Jong P.J."/>
            <person name="Hrdy I."/>
            <person name="Horvathova L."/>
            <person name="Zubacova Z."/>
            <person name="Dolezal P."/>
            <person name="Malik S.B."/>
            <person name="Logsdon J.M. Jr."/>
            <person name="Henze K."/>
            <person name="Gupta A."/>
            <person name="Wang C.C."/>
            <person name="Dunne R.L."/>
            <person name="Upcroft J.A."/>
            <person name="Upcroft P."/>
            <person name="White O."/>
            <person name="Salzberg S.L."/>
            <person name="Tang P."/>
            <person name="Chiu C.-H."/>
            <person name="Lee Y.-S."/>
            <person name="Embley T.M."/>
            <person name="Coombs G.H."/>
            <person name="Mottram J.C."/>
            <person name="Tachezy J."/>
            <person name="Fraser-Liggett C.M."/>
            <person name="Johnson P.J."/>
        </authorList>
    </citation>
    <scope>NUCLEOTIDE SEQUENCE [LARGE SCALE GENOMIC DNA]</scope>
    <source>
        <strain evidence="1">G3</strain>
    </source>
</reference>
<dbReference type="Proteomes" id="UP000001542">
    <property type="component" value="Unassembled WGS sequence"/>
</dbReference>
<keyword evidence="2" id="KW-1185">Reference proteome</keyword>
<dbReference type="VEuPathDB" id="TrichDB:TVAG_TEG_DS113595_2_15"/>
<dbReference type="InParanoid" id="A2F3A6"/>
<dbReference type="SMR" id="A2F3A6"/>
<sequence length="312" mass="36861">MYRQIPLSVAFSSENPDVKIKGNRVTFKFPTDWIVNINEEKYIGITNMYITRAFRKVDFILQVEIENDEQSLSAQNIHIYKYFKDDTTLQQCMTSFNEMFEKKFNIEVQTLQPLREFLAQLKEKGSRPQLIDFHYEFNENEDGTHDCQFVVFSPFNEVAKKKENPLRIRFQISEPSDDFKNVFNYDAMLPRKNEFSKIVTPGIWDRKQAILFSNIAKGVENEFIGHTRTSPLPNPKYYKLTGFNREFWIDMFSTHDHNCPVFLPPDHKDCLYIEAQLLNSPSQYCKIYASFIFITNDLIHDLIHDLIADKNK</sequence>
<protein>
    <submittedName>
        <fullName evidence="1">Uncharacterized protein</fullName>
    </submittedName>
</protein>
<evidence type="ECO:0000313" key="1">
    <source>
        <dbReference type="EMBL" id="EAY00615.1"/>
    </source>
</evidence>
<dbReference type="EMBL" id="DS113595">
    <property type="protein sequence ID" value="EAY00615.1"/>
    <property type="molecule type" value="Genomic_DNA"/>
</dbReference>
<accession>A2F3A6</accession>
<evidence type="ECO:0000313" key="2">
    <source>
        <dbReference type="Proteomes" id="UP000001542"/>
    </source>
</evidence>
<dbReference type="OrthoDB" id="2338804at2759"/>
<name>A2F3A6_TRIV3</name>